<proteinExistence type="predicted"/>
<protein>
    <recommendedName>
        <fullName evidence="3">DUF1284 domain-containing protein</fullName>
    </recommendedName>
</protein>
<gene>
    <name evidence="1" type="ORF">CR205_14210</name>
</gene>
<dbReference type="OrthoDB" id="121064at2"/>
<comment type="caution">
    <text evidence="1">The sequence shown here is derived from an EMBL/GenBank/DDBJ whole genome shotgun (WGS) entry which is preliminary data.</text>
</comment>
<accession>A0A2W0HJ52</accession>
<reference evidence="1 2" key="1">
    <citation type="submission" date="2017-10" db="EMBL/GenBank/DDBJ databases">
        <title>Bacillus sp. nov., a halophilic bacterium isolated from a Yangshapao Lake.</title>
        <authorList>
            <person name="Wang H."/>
        </authorList>
    </citation>
    <scope>NUCLEOTIDE SEQUENCE [LARGE SCALE GENOMIC DNA]</scope>
    <source>
        <strain evidence="1 2">YSP-3</strain>
    </source>
</reference>
<organism evidence="1 2">
    <name type="scientific">Alteribacter lacisalsi</name>
    <dbReference type="NCBI Taxonomy" id="2045244"/>
    <lineage>
        <taxon>Bacteria</taxon>
        <taxon>Bacillati</taxon>
        <taxon>Bacillota</taxon>
        <taxon>Bacilli</taxon>
        <taxon>Bacillales</taxon>
        <taxon>Bacillaceae</taxon>
        <taxon>Alteribacter</taxon>
    </lineage>
</organism>
<dbReference type="RefSeq" id="WP_110520768.1">
    <property type="nucleotide sequence ID" value="NZ_PDOF01000002.1"/>
</dbReference>
<dbReference type="AlphaFoldDB" id="A0A2W0HJ52"/>
<name>A0A2W0HJ52_9BACI</name>
<evidence type="ECO:0000313" key="2">
    <source>
        <dbReference type="Proteomes" id="UP000248066"/>
    </source>
</evidence>
<dbReference type="InterPro" id="IPR009702">
    <property type="entry name" value="DUF1284"/>
</dbReference>
<keyword evidence="2" id="KW-1185">Reference proteome</keyword>
<evidence type="ECO:0000313" key="1">
    <source>
        <dbReference type="EMBL" id="PYZ96829.1"/>
    </source>
</evidence>
<evidence type="ECO:0008006" key="3">
    <source>
        <dbReference type="Google" id="ProtNLM"/>
    </source>
</evidence>
<dbReference type="Pfam" id="PF06935">
    <property type="entry name" value="DUF1284"/>
    <property type="match status" value="1"/>
</dbReference>
<sequence length="152" mass="17065">MGERQLRGHHLLCVHGFQGMGYSPGFVRRMEEIVTEIRDPDQDFGIRVLVELDDACDVCPHNGSTFCAASPGSDAHVKGLDTRALKHLKLEAGRLYRKSKLVEWTARTVKPDDLDHICKGCSWLAHGVCKAGIAKLNEEWRERNDASENRIV</sequence>
<dbReference type="EMBL" id="PDOF01000002">
    <property type="protein sequence ID" value="PYZ96829.1"/>
    <property type="molecule type" value="Genomic_DNA"/>
</dbReference>
<dbReference type="Proteomes" id="UP000248066">
    <property type="component" value="Unassembled WGS sequence"/>
</dbReference>